<dbReference type="GO" id="GO:0003735">
    <property type="term" value="F:structural constituent of ribosome"/>
    <property type="evidence" value="ECO:0007669"/>
    <property type="project" value="InterPro"/>
</dbReference>
<dbReference type="GO" id="GO:0022625">
    <property type="term" value="C:cytosolic large ribosomal subunit"/>
    <property type="evidence" value="ECO:0007669"/>
    <property type="project" value="TreeGrafter"/>
</dbReference>
<dbReference type="KEGG" id="haby:HLVA_13750"/>
<keyword evidence="3 5" id="KW-0687">Ribonucleoprotein</keyword>
<dbReference type="Proteomes" id="UP001321582">
    <property type="component" value="Chromosome"/>
</dbReference>
<name>A0AAU9DWV1_9FUSO</name>
<evidence type="ECO:0000256" key="1">
    <source>
        <dbReference type="ARBA" id="ARBA00006227"/>
    </source>
</evidence>
<keyword evidence="9" id="KW-1185">Reference proteome</keyword>
<evidence type="ECO:0000256" key="4">
    <source>
        <dbReference type="ARBA" id="ARBA00035201"/>
    </source>
</evidence>
<comment type="function">
    <text evidence="5 7">This protein is one of the early assembly proteins of the 50S ribosomal subunit, although it is not seen to bind rRNA by itself. It is important during the early stages of 50S assembly.</text>
</comment>
<dbReference type="PROSITE" id="PS00783">
    <property type="entry name" value="RIBOSOMAL_L13"/>
    <property type="match status" value="1"/>
</dbReference>
<comment type="similarity">
    <text evidence="1 5 6">Belongs to the universal ribosomal protein uL13 family.</text>
</comment>
<dbReference type="EMBL" id="AP027059">
    <property type="protein sequence ID" value="BDU50806.1"/>
    <property type="molecule type" value="Genomic_DNA"/>
</dbReference>
<evidence type="ECO:0000313" key="9">
    <source>
        <dbReference type="Proteomes" id="UP001321582"/>
    </source>
</evidence>
<accession>A0AAU9DWV1</accession>
<dbReference type="GO" id="GO:0017148">
    <property type="term" value="P:negative regulation of translation"/>
    <property type="evidence" value="ECO:0007669"/>
    <property type="project" value="TreeGrafter"/>
</dbReference>
<reference evidence="8 9" key="1">
    <citation type="submission" date="2022-11" db="EMBL/GenBank/DDBJ databases">
        <title>Haliovirga abyssi gen. nov., sp. nov., a mesophilic fermentative bacterium isolated from the Iheya North hydrothermal field and the proposal of Haliovirgaceae fam. nov.</title>
        <authorList>
            <person name="Miyazaki U."/>
            <person name="Tame A."/>
            <person name="Miyazaki J."/>
            <person name="Takai K."/>
            <person name="Sawayama S."/>
            <person name="Kitajima M."/>
            <person name="Okamoto A."/>
            <person name="Nakagawa S."/>
        </authorList>
    </citation>
    <scope>NUCLEOTIDE SEQUENCE [LARGE SCALE GENOMIC DNA]</scope>
    <source>
        <strain evidence="8 9">IC12</strain>
    </source>
</reference>
<organism evidence="8 9">
    <name type="scientific">Haliovirga abyssi</name>
    <dbReference type="NCBI Taxonomy" id="2996794"/>
    <lineage>
        <taxon>Bacteria</taxon>
        <taxon>Fusobacteriati</taxon>
        <taxon>Fusobacteriota</taxon>
        <taxon>Fusobacteriia</taxon>
        <taxon>Fusobacteriales</taxon>
        <taxon>Haliovirgaceae</taxon>
        <taxon>Haliovirga</taxon>
    </lineage>
</organism>
<dbReference type="SUPFAM" id="SSF52161">
    <property type="entry name" value="Ribosomal protein L13"/>
    <property type="match status" value="1"/>
</dbReference>
<dbReference type="Pfam" id="PF00572">
    <property type="entry name" value="Ribosomal_L13"/>
    <property type="match status" value="1"/>
</dbReference>
<evidence type="ECO:0000256" key="6">
    <source>
        <dbReference type="RuleBase" id="RU003877"/>
    </source>
</evidence>
<dbReference type="InterPro" id="IPR005823">
    <property type="entry name" value="Ribosomal_uL13_bac-type"/>
</dbReference>
<dbReference type="InterPro" id="IPR023563">
    <property type="entry name" value="Ribosomal_uL13_CS"/>
</dbReference>
<dbReference type="CDD" id="cd00392">
    <property type="entry name" value="Ribosomal_L13"/>
    <property type="match status" value="1"/>
</dbReference>
<dbReference type="FunFam" id="3.90.1180.10:FF:000001">
    <property type="entry name" value="50S ribosomal protein L13"/>
    <property type="match status" value="1"/>
</dbReference>
<dbReference type="InterPro" id="IPR005822">
    <property type="entry name" value="Ribosomal_uL13"/>
</dbReference>
<proteinExistence type="inferred from homology"/>
<dbReference type="GO" id="GO:0003729">
    <property type="term" value="F:mRNA binding"/>
    <property type="evidence" value="ECO:0007669"/>
    <property type="project" value="UniProtKB-ARBA"/>
</dbReference>
<comment type="subunit">
    <text evidence="5">Part of the 50S ribosomal subunit.</text>
</comment>
<protein>
    <recommendedName>
        <fullName evidence="4 5">Large ribosomal subunit protein uL13</fullName>
    </recommendedName>
</protein>
<dbReference type="Gene3D" id="3.90.1180.10">
    <property type="entry name" value="Ribosomal protein L13"/>
    <property type="match status" value="1"/>
</dbReference>
<evidence type="ECO:0000256" key="2">
    <source>
        <dbReference type="ARBA" id="ARBA00022980"/>
    </source>
</evidence>
<evidence type="ECO:0000313" key="8">
    <source>
        <dbReference type="EMBL" id="BDU50806.1"/>
    </source>
</evidence>
<evidence type="ECO:0000256" key="3">
    <source>
        <dbReference type="ARBA" id="ARBA00023274"/>
    </source>
</evidence>
<dbReference type="PANTHER" id="PTHR11545:SF2">
    <property type="entry name" value="LARGE RIBOSOMAL SUBUNIT PROTEIN UL13M"/>
    <property type="match status" value="1"/>
</dbReference>
<gene>
    <name evidence="5 7 8" type="primary">rplM</name>
    <name evidence="8" type="ORF">HLVA_13750</name>
</gene>
<dbReference type="GO" id="GO:0006412">
    <property type="term" value="P:translation"/>
    <property type="evidence" value="ECO:0007669"/>
    <property type="project" value="UniProtKB-UniRule"/>
</dbReference>
<evidence type="ECO:0000256" key="5">
    <source>
        <dbReference type="HAMAP-Rule" id="MF_01366"/>
    </source>
</evidence>
<keyword evidence="2 5" id="KW-0689">Ribosomal protein</keyword>
<dbReference type="HAMAP" id="MF_01366">
    <property type="entry name" value="Ribosomal_uL13"/>
    <property type="match status" value="1"/>
</dbReference>
<dbReference type="NCBIfam" id="TIGR01066">
    <property type="entry name" value="rplM_bact"/>
    <property type="match status" value="1"/>
</dbReference>
<evidence type="ECO:0000256" key="7">
    <source>
        <dbReference type="RuleBase" id="RU003878"/>
    </source>
</evidence>
<dbReference type="PIRSF" id="PIRSF002181">
    <property type="entry name" value="Ribosomal_L13"/>
    <property type="match status" value="1"/>
</dbReference>
<dbReference type="PANTHER" id="PTHR11545">
    <property type="entry name" value="RIBOSOMAL PROTEIN L13"/>
    <property type="match status" value="1"/>
</dbReference>
<dbReference type="AlphaFoldDB" id="A0AAU9DWV1"/>
<dbReference type="InterPro" id="IPR036899">
    <property type="entry name" value="Ribosomal_uL13_sf"/>
</dbReference>
<sequence length="142" mass="16102">MKTFMLRKEDTDRKWYEVDAEGKILGRMATEIAMMLMGKKKPTYTPHVDNGDFVVVVNAEKIVVTGAKLNDKIYYNHSGYPGGLRDRTLAEVISKKPEEVIMLAVKRMLPKSKLGNQMLTKLKVFAGPSHPHMAQKPEKIEL</sequence>